<dbReference type="RefSeq" id="WP_093831161.1">
    <property type="nucleotide sequence ID" value="NZ_FOLQ01000012.1"/>
</dbReference>
<dbReference type="Proteomes" id="UP000198598">
    <property type="component" value="Unassembled WGS sequence"/>
</dbReference>
<dbReference type="AlphaFoldDB" id="A0A1I1ZJ70"/>
<sequence>MGVHYVISWYDKHTNVLVGEAGVDCVPFADLQVLFALPVNEVMLYESQLISPQQAQTLLSWIPLGYDFDQYIYQLDCFPKVEILSGS</sequence>
<accession>A0A1I1ZJ70</accession>
<proteinExistence type="predicted"/>
<name>A0A1I1ZJ70_9BACT</name>
<dbReference type="Pfam" id="PF24731">
    <property type="entry name" value="DUF7683"/>
    <property type="match status" value="1"/>
</dbReference>
<organism evidence="2 3">
    <name type="scientific">Spirosoma endophyticum</name>
    <dbReference type="NCBI Taxonomy" id="662367"/>
    <lineage>
        <taxon>Bacteria</taxon>
        <taxon>Pseudomonadati</taxon>
        <taxon>Bacteroidota</taxon>
        <taxon>Cytophagia</taxon>
        <taxon>Cytophagales</taxon>
        <taxon>Cytophagaceae</taxon>
        <taxon>Spirosoma</taxon>
    </lineage>
</organism>
<evidence type="ECO:0000313" key="2">
    <source>
        <dbReference type="EMBL" id="SFE31715.1"/>
    </source>
</evidence>
<keyword evidence="3" id="KW-1185">Reference proteome</keyword>
<gene>
    <name evidence="2" type="ORF">SAMN05216167_112135</name>
</gene>
<dbReference type="InterPro" id="IPR056100">
    <property type="entry name" value="DUF7683"/>
</dbReference>
<evidence type="ECO:0000259" key="1">
    <source>
        <dbReference type="Pfam" id="PF24731"/>
    </source>
</evidence>
<feature type="domain" description="DUF7683" evidence="1">
    <location>
        <begin position="4"/>
        <end position="75"/>
    </location>
</feature>
<evidence type="ECO:0000313" key="3">
    <source>
        <dbReference type="Proteomes" id="UP000198598"/>
    </source>
</evidence>
<protein>
    <recommendedName>
        <fullName evidence="1">DUF7683 domain-containing protein</fullName>
    </recommendedName>
</protein>
<dbReference type="OrthoDB" id="1496194at2"/>
<reference evidence="2 3" key="1">
    <citation type="submission" date="2016-10" db="EMBL/GenBank/DDBJ databases">
        <authorList>
            <person name="de Groot N.N."/>
        </authorList>
    </citation>
    <scope>NUCLEOTIDE SEQUENCE [LARGE SCALE GENOMIC DNA]</scope>
    <source>
        <strain evidence="2 3">DSM 26130</strain>
    </source>
</reference>
<dbReference type="EMBL" id="FOLQ01000012">
    <property type="protein sequence ID" value="SFE31715.1"/>
    <property type="molecule type" value="Genomic_DNA"/>
</dbReference>